<dbReference type="PRINTS" id="PR01438">
    <property type="entry name" value="UNVRSLSTRESS"/>
</dbReference>
<dbReference type="Pfam" id="PF00582">
    <property type="entry name" value="Usp"/>
    <property type="match status" value="1"/>
</dbReference>
<dbReference type="PANTHER" id="PTHR46268">
    <property type="entry name" value="STRESS RESPONSE PROTEIN NHAX"/>
    <property type="match status" value="1"/>
</dbReference>
<dbReference type="InterPro" id="IPR014729">
    <property type="entry name" value="Rossmann-like_a/b/a_fold"/>
</dbReference>
<feature type="domain" description="UspA" evidence="2">
    <location>
        <begin position="2"/>
        <end position="143"/>
    </location>
</feature>
<dbReference type="RefSeq" id="WP_115877498.1">
    <property type="nucleotide sequence ID" value="NZ_QTTQ01000009.1"/>
</dbReference>
<dbReference type="PANTHER" id="PTHR46268:SF6">
    <property type="entry name" value="UNIVERSAL STRESS PROTEIN UP12"/>
    <property type="match status" value="1"/>
</dbReference>
<comment type="caution">
    <text evidence="3">The sequence shown here is derived from an EMBL/GenBank/DDBJ whole genome shotgun (WGS) entry which is preliminary data.</text>
</comment>
<reference evidence="3 4" key="1">
    <citation type="submission" date="2018-08" db="EMBL/GenBank/DDBJ databases">
        <title>Genomic Encyclopedia of Type Strains, Phase III (KMG-III): the genomes of soil and plant-associated and newly described type strains.</title>
        <authorList>
            <person name="Whitman W."/>
        </authorList>
    </citation>
    <scope>NUCLEOTIDE SEQUENCE [LARGE SCALE GENOMIC DNA]</scope>
    <source>
        <strain evidence="3 4">325-5</strain>
    </source>
</reference>
<dbReference type="InterPro" id="IPR006016">
    <property type="entry name" value="UspA"/>
</dbReference>
<accession>A0A3D9RS48</accession>
<name>A0A3D9RS48_9FLAO</name>
<dbReference type="AlphaFoldDB" id="A0A3D9RS48"/>
<dbReference type="Gene3D" id="3.40.50.620">
    <property type="entry name" value="HUPs"/>
    <property type="match status" value="2"/>
</dbReference>
<dbReference type="SUPFAM" id="SSF52402">
    <property type="entry name" value="Adenine nucleotide alpha hydrolases-like"/>
    <property type="match status" value="2"/>
</dbReference>
<evidence type="ECO:0000313" key="3">
    <source>
        <dbReference type="EMBL" id="REE82793.1"/>
    </source>
</evidence>
<evidence type="ECO:0000259" key="2">
    <source>
        <dbReference type="Pfam" id="PF00582"/>
    </source>
</evidence>
<organism evidence="3 4">
    <name type="scientific">Lutibacter oceani</name>
    <dbReference type="NCBI Taxonomy" id="1853311"/>
    <lineage>
        <taxon>Bacteria</taxon>
        <taxon>Pseudomonadati</taxon>
        <taxon>Bacteroidota</taxon>
        <taxon>Flavobacteriia</taxon>
        <taxon>Flavobacteriales</taxon>
        <taxon>Flavobacteriaceae</taxon>
        <taxon>Lutibacter</taxon>
    </lineage>
</organism>
<proteinExistence type="inferred from homology"/>
<evidence type="ECO:0000256" key="1">
    <source>
        <dbReference type="ARBA" id="ARBA00008791"/>
    </source>
</evidence>
<protein>
    <submittedName>
        <fullName evidence="3">Nucleotide-binding universal stress UspA family protein</fullName>
    </submittedName>
</protein>
<evidence type="ECO:0000313" key="4">
    <source>
        <dbReference type="Proteomes" id="UP000256429"/>
    </source>
</evidence>
<dbReference type="Proteomes" id="UP000256429">
    <property type="component" value="Unassembled WGS sequence"/>
</dbReference>
<comment type="similarity">
    <text evidence="1">Belongs to the universal stress protein A family.</text>
</comment>
<keyword evidence="4" id="KW-1185">Reference proteome</keyword>
<dbReference type="EMBL" id="QTTQ01000009">
    <property type="protein sequence ID" value="REE82793.1"/>
    <property type="molecule type" value="Genomic_DNA"/>
</dbReference>
<dbReference type="OrthoDB" id="9788959at2"/>
<sequence>METIIHATDFSKNASIALKYAHALYKKLNASLWVIHIYDATSMSSDLSETYFLPKKELRKKKNDTIKEHCINILGDDFEKDNIKIASIENSSVLKGIIKKAKDLNASLIVTGMQGKSAFKDFFMGNTTKQLIEKAPCAVLAIPANSRLRELKTIVYASDFEEEDISAISNLANIAKFFNAKIKIVHISSEKEKNGETEMEWFKEMVLQNVSYKNLEFAIFTSNDIFNFLKIYLEEVEADMVAMLEREKKGFTKKLFHEDLVKKMEHQSTIPLLSFNEINY</sequence>
<dbReference type="CDD" id="cd00293">
    <property type="entry name" value="USP-like"/>
    <property type="match status" value="1"/>
</dbReference>
<dbReference type="InterPro" id="IPR006015">
    <property type="entry name" value="Universal_stress_UspA"/>
</dbReference>
<gene>
    <name evidence="3" type="ORF">BX611_0063</name>
</gene>